<dbReference type="Pfam" id="PF05932">
    <property type="entry name" value="CesT"/>
    <property type="match status" value="1"/>
</dbReference>
<dbReference type="CDD" id="cd16364">
    <property type="entry name" value="T3SC_I-like"/>
    <property type="match status" value="1"/>
</dbReference>
<gene>
    <name evidence="1" type="ORF">D779_1167</name>
</gene>
<evidence type="ECO:0000313" key="1">
    <source>
        <dbReference type="EMBL" id="EXJ15660.1"/>
    </source>
</evidence>
<comment type="caution">
    <text evidence="1">The sequence shown here is derived from an EMBL/GenBank/DDBJ whole genome shotgun (WGS) entry which is preliminary data.</text>
</comment>
<dbReference type="Gene3D" id="3.30.1460.10">
    <property type="match status" value="1"/>
</dbReference>
<dbReference type="Proteomes" id="UP000019460">
    <property type="component" value="Unassembled WGS sequence"/>
</dbReference>
<reference evidence="1 2" key="1">
    <citation type="submission" date="2012-11" db="EMBL/GenBank/DDBJ databases">
        <title>Genome assembly of Thiorhodococcus sp. AK35.</title>
        <authorList>
            <person name="Nupur N."/>
            <person name="Khatri I."/>
            <person name="Subramanian S."/>
            <person name="Pinnaka A."/>
        </authorList>
    </citation>
    <scope>NUCLEOTIDE SEQUENCE [LARGE SCALE GENOMIC DNA]</scope>
    <source>
        <strain evidence="1 2">AK35</strain>
    </source>
</reference>
<name>W9VZ33_9GAMM</name>
<dbReference type="AlphaFoldDB" id="W9VZ33"/>
<dbReference type="STRING" id="1249627.D779_1167"/>
<protein>
    <submittedName>
        <fullName evidence="1">Uncharacterized protein</fullName>
    </submittedName>
</protein>
<dbReference type="SUPFAM" id="SSF69635">
    <property type="entry name" value="Type III secretory system chaperone-like"/>
    <property type="match status" value="1"/>
</dbReference>
<keyword evidence="2" id="KW-1185">Reference proteome</keyword>
<dbReference type="OrthoDB" id="7061031at2"/>
<accession>W9VZ33</accession>
<dbReference type="EMBL" id="AONC01000023">
    <property type="protein sequence ID" value="EXJ15660.1"/>
    <property type="molecule type" value="Genomic_DNA"/>
</dbReference>
<sequence length="150" mass="16566">MTFDELTRSLSDRLGLPDLAANREGMIRLAFAGDVEVDIEPEADGDALHIYTRLGPQTEDPEVLARLLAANLFGRETGGAVIALDDFLKELLLARTFALGTLDADAFLAALEEFVNYAELWRDRLASGDLTRYPEREDAQAARPDLMIRA</sequence>
<organism evidence="1 2">
    <name type="scientific">Imhoffiella purpurea</name>
    <dbReference type="NCBI Taxonomy" id="1249627"/>
    <lineage>
        <taxon>Bacteria</taxon>
        <taxon>Pseudomonadati</taxon>
        <taxon>Pseudomonadota</taxon>
        <taxon>Gammaproteobacteria</taxon>
        <taxon>Chromatiales</taxon>
        <taxon>Chromatiaceae</taxon>
        <taxon>Imhoffiella</taxon>
    </lineage>
</organism>
<dbReference type="InterPro" id="IPR010261">
    <property type="entry name" value="Tir_chaperone"/>
</dbReference>
<proteinExistence type="predicted"/>
<dbReference type="RefSeq" id="WP_043752133.1">
    <property type="nucleotide sequence ID" value="NZ_AONC01000023.1"/>
</dbReference>
<dbReference type="GO" id="GO:0030254">
    <property type="term" value="P:protein secretion by the type III secretion system"/>
    <property type="evidence" value="ECO:0007669"/>
    <property type="project" value="InterPro"/>
</dbReference>
<evidence type="ECO:0000313" key="2">
    <source>
        <dbReference type="Proteomes" id="UP000019460"/>
    </source>
</evidence>